<proteinExistence type="predicted"/>
<sequence>MRFQSKNSESLIVISSRLLTALIRPAVHENSIVTSKKFLPLRTGNDFRKAGRKNDRCLILLTVLGRRFAVAKVPAGAICRNCAQVHGQSFPLILLFGLGE</sequence>
<reference evidence="1 2" key="1">
    <citation type="submission" date="2021-06" db="EMBL/GenBank/DDBJ databases">
        <title>Caerostris darwini draft genome.</title>
        <authorList>
            <person name="Kono N."/>
            <person name="Arakawa K."/>
        </authorList>
    </citation>
    <scope>NUCLEOTIDE SEQUENCE [LARGE SCALE GENOMIC DNA]</scope>
</reference>
<protein>
    <submittedName>
        <fullName evidence="1">Uncharacterized protein</fullName>
    </submittedName>
</protein>
<dbReference type="EMBL" id="BPLQ01009294">
    <property type="protein sequence ID" value="GIY43099.1"/>
    <property type="molecule type" value="Genomic_DNA"/>
</dbReference>
<evidence type="ECO:0000313" key="2">
    <source>
        <dbReference type="Proteomes" id="UP001054837"/>
    </source>
</evidence>
<gene>
    <name evidence="1" type="ORF">CDAR_120311</name>
</gene>
<keyword evidence="2" id="KW-1185">Reference proteome</keyword>
<dbReference type="AlphaFoldDB" id="A0AAV4TA70"/>
<organism evidence="1 2">
    <name type="scientific">Caerostris darwini</name>
    <dbReference type="NCBI Taxonomy" id="1538125"/>
    <lineage>
        <taxon>Eukaryota</taxon>
        <taxon>Metazoa</taxon>
        <taxon>Ecdysozoa</taxon>
        <taxon>Arthropoda</taxon>
        <taxon>Chelicerata</taxon>
        <taxon>Arachnida</taxon>
        <taxon>Araneae</taxon>
        <taxon>Araneomorphae</taxon>
        <taxon>Entelegynae</taxon>
        <taxon>Araneoidea</taxon>
        <taxon>Araneidae</taxon>
        <taxon>Caerostris</taxon>
    </lineage>
</organism>
<dbReference type="Proteomes" id="UP001054837">
    <property type="component" value="Unassembled WGS sequence"/>
</dbReference>
<name>A0AAV4TA70_9ARAC</name>
<accession>A0AAV4TA70</accession>
<comment type="caution">
    <text evidence="1">The sequence shown here is derived from an EMBL/GenBank/DDBJ whole genome shotgun (WGS) entry which is preliminary data.</text>
</comment>
<evidence type="ECO:0000313" key="1">
    <source>
        <dbReference type="EMBL" id="GIY43099.1"/>
    </source>
</evidence>